<dbReference type="InterPro" id="IPR011049">
    <property type="entry name" value="Serralysin-like_metalloprot_C"/>
</dbReference>
<name>A0AAE1DDU2_9GAST</name>
<dbReference type="InterPro" id="IPR051041">
    <property type="entry name" value="FMRFamide-related_np"/>
</dbReference>
<dbReference type="Pfam" id="PF01581">
    <property type="entry name" value="FARP"/>
    <property type="match status" value="3"/>
</dbReference>
<keyword evidence="8" id="KW-1185">Reference proteome</keyword>
<comment type="caution">
    <text evidence="7">The sequence shown here is derived from an EMBL/GenBank/DDBJ whole genome shotgun (WGS) entry which is preliminary data.</text>
</comment>
<accession>A0AAE1DDU2</accession>
<dbReference type="EMBL" id="JAWDGP010004172">
    <property type="protein sequence ID" value="KAK3767024.1"/>
    <property type="molecule type" value="Genomic_DNA"/>
</dbReference>
<feature type="region of interest" description="Disordered" evidence="6">
    <location>
        <begin position="238"/>
        <end position="287"/>
    </location>
</feature>
<dbReference type="AlphaFoldDB" id="A0AAE1DDU2"/>
<gene>
    <name evidence="7" type="ORF">RRG08_054072</name>
</gene>
<sequence length="343" mass="39084">MRFGRSDSEDSGQVAEYLRFGRGGPARRNDPFLRFGKRGDPFLRFGKRGDPFLRFGKRGDPFLRFGKRGDPFLRFGKRGDPFLRFGKSGSDYLVFGKRGDEQSEEPTPDREVRRDVILRFGRGDPFLRFGKGDPFLRFGKGDPFLRFGKGDPFLRFGKGDPFLRFGKGDPFLRFGKGDPFLRFGKGDPFLRFGKGDPFLRFGKGDPFLRFGKGDPFLRFGKKSTDETEDTSVSLLPMDVDGPENSESLRRKRDVSADDRNPTFSGATDMRFEQNSPEAYHEKDGVQTLASDKEDDLMKRGHYMRFGRASALAAYPGFDKRLVTLTSQAVENREIHHKEAKTGR</sequence>
<evidence type="ECO:0000256" key="4">
    <source>
        <dbReference type="ARBA" id="ARBA00022815"/>
    </source>
</evidence>
<proteinExistence type="inferred from homology"/>
<dbReference type="Proteomes" id="UP001283361">
    <property type="component" value="Unassembled WGS sequence"/>
</dbReference>
<dbReference type="GO" id="GO:0005576">
    <property type="term" value="C:extracellular region"/>
    <property type="evidence" value="ECO:0007669"/>
    <property type="project" value="UniProtKB-SubCell"/>
</dbReference>
<keyword evidence="5" id="KW-0527">Neuropeptide</keyword>
<comment type="subcellular location">
    <subcellularLocation>
        <location evidence="1">Secreted</location>
    </subcellularLocation>
</comment>
<dbReference type="PANTHER" id="PTHR20986:SF24">
    <property type="entry name" value="FMRFAMIDE-LIKE NEUROPEPTIDES 1"/>
    <property type="match status" value="1"/>
</dbReference>
<evidence type="ECO:0000313" key="8">
    <source>
        <dbReference type="Proteomes" id="UP001283361"/>
    </source>
</evidence>
<reference evidence="7" key="1">
    <citation type="journal article" date="2023" name="G3 (Bethesda)">
        <title>A reference genome for the long-term kleptoplast-retaining sea slug Elysia crispata morphotype clarki.</title>
        <authorList>
            <person name="Eastman K.E."/>
            <person name="Pendleton A.L."/>
            <person name="Shaikh M.A."/>
            <person name="Suttiyut T."/>
            <person name="Ogas R."/>
            <person name="Tomko P."/>
            <person name="Gavelis G."/>
            <person name="Widhalm J.R."/>
            <person name="Wisecaver J.H."/>
        </authorList>
    </citation>
    <scope>NUCLEOTIDE SEQUENCE</scope>
    <source>
        <strain evidence="7">ECLA1</strain>
    </source>
</reference>
<evidence type="ECO:0000256" key="6">
    <source>
        <dbReference type="SAM" id="MobiDB-lite"/>
    </source>
</evidence>
<protein>
    <submittedName>
        <fullName evidence="7">Uncharacterized protein</fullName>
    </submittedName>
</protein>
<evidence type="ECO:0000256" key="3">
    <source>
        <dbReference type="ARBA" id="ARBA00022525"/>
    </source>
</evidence>
<keyword evidence="3" id="KW-0964">Secreted</keyword>
<dbReference type="GO" id="GO:0007218">
    <property type="term" value="P:neuropeptide signaling pathway"/>
    <property type="evidence" value="ECO:0007669"/>
    <property type="project" value="UniProtKB-KW"/>
</dbReference>
<evidence type="ECO:0000256" key="2">
    <source>
        <dbReference type="ARBA" id="ARBA00006356"/>
    </source>
</evidence>
<dbReference type="InterPro" id="IPR002544">
    <property type="entry name" value="FMRFamid-related_peptide-like"/>
</dbReference>
<organism evidence="7 8">
    <name type="scientific">Elysia crispata</name>
    <name type="common">lettuce slug</name>
    <dbReference type="NCBI Taxonomy" id="231223"/>
    <lineage>
        <taxon>Eukaryota</taxon>
        <taxon>Metazoa</taxon>
        <taxon>Spiralia</taxon>
        <taxon>Lophotrochozoa</taxon>
        <taxon>Mollusca</taxon>
        <taxon>Gastropoda</taxon>
        <taxon>Heterobranchia</taxon>
        <taxon>Euthyneura</taxon>
        <taxon>Panpulmonata</taxon>
        <taxon>Sacoglossa</taxon>
        <taxon>Placobranchoidea</taxon>
        <taxon>Plakobranchidae</taxon>
        <taxon>Elysia</taxon>
    </lineage>
</organism>
<comment type="similarity">
    <text evidence="2">Belongs to the FARP (FMRFamide related peptide) family.</text>
</comment>
<keyword evidence="4" id="KW-0027">Amidation</keyword>
<dbReference type="SUPFAM" id="SSF51120">
    <property type="entry name" value="beta-Roll"/>
    <property type="match status" value="1"/>
</dbReference>
<evidence type="ECO:0000256" key="1">
    <source>
        <dbReference type="ARBA" id="ARBA00004613"/>
    </source>
</evidence>
<evidence type="ECO:0000313" key="7">
    <source>
        <dbReference type="EMBL" id="KAK3767024.1"/>
    </source>
</evidence>
<evidence type="ECO:0000256" key="5">
    <source>
        <dbReference type="ARBA" id="ARBA00023320"/>
    </source>
</evidence>
<dbReference type="PANTHER" id="PTHR20986">
    <property type="entry name" value="FMRFAMIDE-RELATED PEPTIDES"/>
    <property type="match status" value="1"/>
</dbReference>